<dbReference type="EMBL" id="GL945476">
    <property type="protein sequence ID" value="EGO02980.1"/>
    <property type="molecule type" value="Genomic_DNA"/>
</dbReference>
<dbReference type="InterPro" id="IPR027417">
    <property type="entry name" value="P-loop_NTPase"/>
</dbReference>
<dbReference type="AlphaFoldDB" id="F8PMZ8"/>
<dbReference type="OrthoDB" id="3036502at2759"/>
<dbReference type="Proteomes" id="UP000008063">
    <property type="component" value="Unassembled WGS sequence"/>
</dbReference>
<dbReference type="Pfam" id="PF24883">
    <property type="entry name" value="NPHP3_N"/>
    <property type="match status" value="1"/>
</dbReference>
<dbReference type="PANTHER" id="PTHR10039:SF15">
    <property type="entry name" value="NACHT DOMAIN-CONTAINING PROTEIN"/>
    <property type="match status" value="1"/>
</dbReference>
<proteinExistence type="predicted"/>
<dbReference type="PANTHER" id="PTHR10039">
    <property type="entry name" value="AMELOGENIN"/>
    <property type="match status" value="1"/>
</dbReference>
<organism evidence="4">
    <name type="scientific">Serpula lacrymans var. lacrymans (strain S7.3)</name>
    <name type="common">Dry rot fungus</name>
    <dbReference type="NCBI Taxonomy" id="936435"/>
    <lineage>
        <taxon>Eukaryota</taxon>
        <taxon>Fungi</taxon>
        <taxon>Dikarya</taxon>
        <taxon>Basidiomycota</taxon>
        <taxon>Agaricomycotina</taxon>
        <taxon>Agaricomycetes</taxon>
        <taxon>Agaricomycetidae</taxon>
        <taxon>Boletales</taxon>
        <taxon>Coniophorineae</taxon>
        <taxon>Serpulaceae</taxon>
        <taxon>Serpula</taxon>
    </lineage>
</organism>
<name>F8PMZ8_SERL3</name>
<evidence type="ECO:0000259" key="2">
    <source>
        <dbReference type="Pfam" id="PF24883"/>
    </source>
</evidence>
<evidence type="ECO:0000256" key="1">
    <source>
        <dbReference type="ARBA" id="ARBA00022737"/>
    </source>
</evidence>
<dbReference type="Gene3D" id="3.40.50.300">
    <property type="entry name" value="P-loop containing nucleotide triphosphate hydrolases"/>
    <property type="match status" value="1"/>
</dbReference>
<accession>F8PMZ8</accession>
<dbReference type="HOGENOM" id="CLU_000288_34_23_1"/>
<sequence length="422" mass="47462">MSHDVDVRGTMAQAWSVDARHSTFSEVHGQQVNGDHTIINNYNTDDAEERSKLAAWFTPLNFRQKHSDVYGSRREGTGDWVLDDEKFKEWIRGDTNSKTLWCPGIPGAGKTILASHIINSLTEKHKNTDEVAVTYIYCDYKEQPTVYDIVASLLKQLVENSSPTFKNVASEYKSHQKKGYRPTLQEVHKTLTSEIKRFSQVFVVVDALDEITELGTNRYELLKRLQALGCHLLVTSRDIKSIGDALREVPCMRIRANEKDIRQYIEGCFLPGTTLEGLIAEDPPLKEEVVECVTKYADGMFLLCHLHVGSLETMVTCKEVRHALQNLSQEVNSAYDQIMIRINKLDKKRRELALTAIMCITYAFEPLSDRGLQEAVTLSRGGTGISSDELVGVATILGACSGLVVVDKERSVARLIRLLQQL</sequence>
<keyword evidence="4" id="KW-1185">Reference proteome</keyword>
<gene>
    <name evidence="3" type="ORF">SERLA73DRAFT_150533</name>
</gene>
<feature type="domain" description="Nephrocystin 3-like N-terminal" evidence="2">
    <location>
        <begin position="76"/>
        <end position="237"/>
    </location>
</feature>
<dbReference type="OMA" id="CMRIRAN"/>
<evidence type="ECO:0000313" key="4">
    <source>
        <dbReference type="Proteomes" id="UP000008063"/>
    </source>
</evidence>
<protein>
    <recommendedName>
        <fullName evidence="2">Nephrocystin 3-like N-terminal domain-containing protein</fullName>
    </recommendedName>
</protein>
<keyword evidence="1" id="KW-0677">Repeat</keyword>
<dbReference type="STRING" id="936435.F8PMZ8"/>
<reference evidence="4" key="1">
    <citation type="journal article" date="2011" name="Science">
        <title>The plant cell wall-decomposing machinery underlies the functional diversity of forest fungi.</title>
        <authorList>
            <person name="Eastwood D.C."/>
            <person name="Floudas D."/>
            <person name="Binder M."/>
            <person name="Majcherczyk A."/>
            <person name="Schneider P."/>
            <person name="Aerts A."/>
            <person name="Asiegbu F.O."/>
            <person name="Baker S.E."/>
            <person name="Barry K."/>
            <person name="Bendiksby M."/>
            <person name="Blumentritt M."/>
            <person name="Coutinho P.M."/>
            <person name="Cullen D."/>
            <person name="de Vries R.P."/>
            <person name="Gathman A."/>
            <person name="Goodell B."/>
            <person name="Henrissat B."/>
            <person name="Ihrmark K."/>
            <person name="Kauserud H."/>
            <person name="Kohler A."/>
            <person name="LaButti K."/>
            <person name="Lapidus A."/>
            <person name="Lavin J.L."/>
            <person name="Lee Y.-H."/>
            <person name="Lindquist E."/>
            <person name="Lilly W."/>
            <person name="Lucas S."/>
            <person name="Morin E."/>
            <person name="Murat C."/>
            <person name="Oguiza J.A."/>
            <person name="Park J."/>
            <person name="Pisabarro A.G."/>
            <person name="Riley R."/>
            <person name="Rosling A."/>
            <person name="Salamov A."/>
            <person name="Schmidt O."/>
            <person name="Schmutz J."/>
            <person name="Skrede I."/>
            <person name="Stenlid J."/>
            <person name="Wiebenga A."/>
            <person name="Xie X."/>
            <person name="Kuees U."/>
            <person name="Hibbett D.S."/>
            <person name="Hoffmeister D."/>
            <person name="Hoegberg N."/>
            <person name="Martin F."/>
            <person name="Grigoriev I.V."/>
            <person name="Watkinson S.C."/>
        </authorList>
    </citation>
    <scope>NUCLEOTIDE SEQUENCE [LARGE SCALE GENOMIC DNA]</scope>
    <source>
        <strain evidence="4">strain S7.3</strain>
    </source>
</reference>
<dbReference type="InParanoid" id="F8PMZ8"/>
<dbReference type="InterPro" id="IPR056884">
    <property type="entry name" value="NPHP3-like_N"/>
</dbReference>
<dbReference type="SUPFAM" id="SSF52540">
    <property type="entry name" value="P-loop containing nucleoside triphosphate hydrolases"/>
    <property type="match status" value="1"/>
</dbReference>
<evidence type="ECO:0000313" key="3">
    <source>
        <dbReference type="EMBL" id="EGO02980.1"/>
    </source>
</evidence>